<dbReference type="NCBIfam" id="TIGR00348">
    <property type="entry name" value="hsdR"/>
    <property type="match status" value="1"/>
</dbReference>
<dbReference type="PATRIC" id="fig|762967.3.peg.965"/>
<dbReference type="Pfam" id="PF22679">
    <property type="entry name" value="T1R_D3-like"/>
    <property type="match status" value="1"/>
</dbReference>
<keyword evidence="6" id="KW-0255">Endonuclease</keyword>
<dbReference type="CDD" id="cd18800">
    <property type="entry name" value="SF2_C_EcoR124I-like"/>
    <property type="match status" value="1"/>
</dbReference>
<feature type="domain" description="Helicase ATP-binding" evidence="11">
    <location>
        <begin position="229"/>
        <end position="405"/>
    </location>
</feature>
<dbReference type="GO" id="GO:0009307">
    <property type="term" value="P:DNA restriction-modification system"/>
    <property type="evidence" value="ECO:0007669"/>
    <property type="project" value="UniProtKB-KW"/>
</dbReference>
<dbReference type="Pfam" id="PF12008">
    <property type="entry name" value="EcoR124_C"/>
    <property type="match status" value="1"/>
</dbReference>
<feature type="non-terminal residue" evidence="12">
    <location>
        <position position="1"/>
    </location>
</feature>
<dbReference type="Gene3D" id="3.40.50.300">
    <property type="entry name" value="P-loop containing nucleotide triphosphate hydrolases"/>
    <property type="match status" value="2"/>
</dbReference>
<evidence type="ECO:0000313" key="12">
    <source>
        <dbReference type="EMBL" id="EHY31415.1"/>
    </source>
</evidence>
<dbReference type="InterPro" id="IPR014001">
    <property type="entry name" value="Helicase_ATP-bd"/>
</dbReference>
<organism evidence="12 13">
    <name type="scientific">Sutterella parvirubra YIT 11816</name>
    <dbReference type="NCBI Taxonomy" id="762967"/>
    <lineage>
        <taxon>Bacteria</taxon>
        <taxon>Pseudomonadati</taxon>
        <taxon>Pseudomonadota</taxon>
        <taxon>Betaproteobacteria</taxon>
        <taxon>Burkholderiales</taxon>
        <taxon>Sutterellaceae</taxon>
        <taxon>Sutterella</taxon>
    </lineage>
</organism>
<evidence type="ECO:0000256" key="9">
    <source>
        <dbReference type="ARBA" id="ARBA00023125"/>
    </source>
</evidence>
<evidence type="ECO:0000256" key="2">
    <source>
        <dbReference type="ARBA" id="ARBA00008598"/>
    </source>
</evidence>
<dbReference type="EMBL" id="AFBQ01000165">
    <property type="protein sequence ID" value="EHY31415.1"/>
    <property type="molecule type" value="Genomic_DNA"/>
</dbReference>
<dbReference type="Pfam" id="PF18766">
    <property type="entry name" value="SWI2_SNF2"/>
    <property type="match status" value="1"/>
</dbReference>
<dbReference type="Gene3D" id="1.20.58.910">
    <property type="match status" value="1"/>
</dbReference>
<dbReference type="SUPFAM" id="SSF52540">
    <property type="entry name" value="P-loop containing nucleoside triphosphate hydrolases"/>
    <property type="match status" value="2"/>
</dbReference>
<keyword evidence="5 10" id="KW-0680">Restriction system</keyword>
<dbReference type="Proteomes" id="UP000004956">
    <property type="component" value="Unassembled WGS sequence"/>
</dbReference>
<comment type="subunit">
    <text evidence="10">The type I restriction/modification system is composed of three polypeptides R, M and S.</text>
</comment>
<comment type="caution">
    <text evidence="12">The sequence shown here is derived from an EMBL/GenBank/DDBJ whole genome shotgun (WGS) entry which is preliminary data.</text>
</comment>
<dbReference type="EC" id="3.1.21.3" evidence="10"/>
<name>H3KEQ4_9BURK</name>
<comment type="catalytic activity">
    <reaction evidence="1 10">
        <text>Endonucleolytic cleavage of DNA to give random double-stranded fragments with terminal 5'-phosphates, ATP is simultaneously hydrolyzed.</text>
        <dbReference type="EC" id="3.1.21.3"/>
    </reaction>
</comment>
<keyword evidence="8 10" id="KW-0067">ATP-binding</keyword>
<dbReference type="GO" id="GO:0009035">
    <property type="term" value="F:type I site-specific deoxyribonuclease activity"/>
    <property type="evidence" value="ECO:0007669"/>
    <property type="project" value="UniProtKB-EC"/>
</dbReference>
<dbReference type="STRING" id="762967.HMPREF9440_01219"/>
<keyword evidence="7 10" id="KW-0378">Hydrolase</keyword>
<evidence type="ECO:0000256" key="10">
    <source>
        <dbReference type="RuleBase" id="RU364115"/>
    </source>
</evidence>
<dbReference type="InterPro" id="IPR027417">
    <property type="entry name" value="P-loop_NTPase"/>
</dbReference>
<dbReference type="InterPro" id="IPR051268">
    <property type="entry name" value="Type-I_R_enzyme_R_subunit"/>
</dbReference>
<evidence type="ECO:0000259" key="11">
    <source>
        <dbReference type="PROSITE" id="PS51192"/>
    </source>
</evidence>
<gene>
    <name evidence="12" type="ORF">HMPREF9440_01219</name>
</gene>
<evidence type="ECO:0000256" key="7">
    <source>
        <dbReference type="ARBA" id="ARBA00022801"/>
    </source>
</evidence>
<keyword evidence="13" id="KW-1185">Reference proteome</keyword>
<dbReference type="PANTHER" id="PTHR30195">
    <property type="entry name" value="TYPE I SITE-SPECIFIC DEOXYRIBONUCLEASE PROTEIN SUBUNIT M AND R"/>
    <property type="match status" value="1"/>
</dbReference>
<dbReference type="PANTHER" id="PTHR30195:SF16">
    <property type="entry name" value="TYPE I RESTRICTION ENZYME ENDONUCLEASE SUBUNIT"/>
    <property type="match status" value="1"/>
</dbReference>
<accession>H3KEQ4</accession>
<evidence type="ECO:0000256" key="1">
    <source>
        <dbReference type="ARBA" id="ARBA00000851"/>
    </source>
</evidence>
<keyword evidence="9 10" id="KW-0238">DNA-binding</keyword>
<dbReference type="InterPro" id="IPR040980">
    <property type="entry name" value="SWI2_SNF2"/>
</dbReference>
<evidence type="ECO:0000256" key="5">
    <source>
        <dbReference type="ARBA" id="ARBA00022747"/>
    </source>
</evidence>
<evidence type="ECO:0000256" key="6">
    <source>
        <dbReference type="ARBA" id="ARBA00022759"/>
    </source>
</evidence>
<reference evidence="12 13" key="1">
    <citation type="submission" date="2011-11" db="EMBL/GenBank/DDBJ databases">
        <authorList>
            <person name="Weinstock G."/>
            <person name="Sodergren E."/>
            <person name="Clifton S."/>
            <person name="Fulton L."/>
            <person name="Fulton B."/>
            <person name="Courtney L."/>
            <person name="Fronick C."/>
            <person name="Harrison M."/>
            <person name="Strong C."/>
            <person name="Farmer C."/>
            <person name="Delahaunty K."/>
            <person name="Markovic C."/>
            <person name="Hall O."/>
            <person name="Minx P."/>
            <person name="Tomlinson C."/>
            <person name="Mitreva M."/>
            <person name="Hou S."/>
            <person name="Chen J."/>
            <person name="Wollam A."/>
            <person name="Pepin K.H."/>
            <person name="Johnson M."/>
            <person name="Bhonagiri V."/>
            <person name="Zhang X."/>
            <person name="Suruliraj S."/>
            <person name="Warren W."/>
            <person name="Chinwalla A."/>
            <person name="Mardis E.R."/>
            <person name="Wilson R.K."/>
        </authorList>
    </citation>
    <scope>NUCLEOTIDE SEQUENCE [LARGE SCALE GENOMIC DNA]</scope>
    <source>
        <strain evidence="12 13">YIT 11816</strain>
    </source>
</reference>
<dbReference type="HOGENOM" id="CLU_306446_0_0_4"/>
<dbReference type="AlphaFoldDB" id="H3KEQ4"/>
<sequence>EKLDRINIAELQGVPLTDGEMDQVRNFLEEQAETTYKAARWLAGEHGIAQVPLVREDASLGKCSLKVINNREVAGGDSTYEVIHQLQSATGSRDRRFDVTLLINGLPMIHIELKNRQHAFMEAFRQIKKYGEEGQFRGLMGFVQMYVVSNGVETRYIAADNRGNLNEKFLTRWVDDRNEPVEDYLGFAKEALNIPAAHLMVGKYGVLDNDRKRVILLRPYQIHAIEACRKASRERQSGFIWHTTGSGKTLTSYTVTKNLLDIPSIDKTIFLIDRKDLDQQTSTSFMSYADSDDIDVTNTENTWALEQKLSNKDRTVIVTTIQKLQAIIRRCTEENPSPKYQQLRDRISAKNLAFVVDECHRAVTPETKRQIERFFVRSLWYGFTGTPIFAENKRARMGNLPRTTEELYGKCLHRYTIKEAIADRAVLGFHIQGMGQKEETFRKAAVDLGLYPEDEVGGVDAATLEAEVVTAFANSQKRDFYDTDEHRLQVIDYIVNRCVDKLRLRAPAGEAYEGLLTVPTIRIAQRYYQLFKAFKAEGKVSQKTQEILPDFPKIAITYTVGENEDGATANQKEMAEALADYNAMFRTSWDLSTLAAYNTDLNDRLARKKSRYRNRDEQLDLVIVVDRLLTGFDAPALSAIFLDRPPMKPEHLIQAFSRTNRLYDKTKRYGQVITLQTPNRYKKLIDEALLLYANGGTNDVAAPSWKETKARAKKAVQQLRDVMKTPADCVREASTEELKAFVAAVQAVDRALGEAQVYDEFREEDLKRDFGITRDEFDLYVGHYKNAVEELKARAGDGTEPEEIEIEIKYELETIRQVEVNYQYLVALLQSHMAEEAPPVSGEEEARIWRYIEAYKKTNPGVGRVLETLWSELLMNPDAFRGKDAQSLIETRIGAVLDEEFRRFAATWSVNPSELRAYAMSTPEHEVDADKVNTNMGDFKAYRAAGGKDLKVTYYRKLREAVAKLVKEKVKPLLRV</sequence>
<evidence type="ECO:0000256" key="3">
    <source>
        <dbReference type="ARBA" id="ARBA00022722"/>
    </source>
</evidence>
<keyword evidence="4 10" id="KW-0547">Nucleotide-binding</keyword>
<dbReference type="Gene3D" id="3.90.1570.50">
    <property type="match status" value="1"/>
</dbReference>
<comment type="similarity">
    <text evidence="2 10">Belongs to the HsdR family.</text>
</comment>
<keyword evidence="3" id="KW-0540">Nuclease</keyword>
<dbReference type="InterPro" id="IPR004473">
    <property type="entry name" value="Restrct_endonuc_typeI_HsdR"/>
</dbReference>
<dbReference type="InterPro" id="IPR022625">
    <property type="entry name" value="TypeI_RM_Rsu_C"/>
</dbReference>
<proteinExistence type="inferred from homology"/>
<dbReference type="SMART" id="SM00487">
    <property type="entry name" value="DEXDc"/>
    <property type="match status" value="1"/>
</dbReference>
<dbReference type="GO" id="GO:0003677">
    <property type="term" value="F:DNA binding"/>
    <property type="evidence" value="ECO:0007669"/>
    <property type="project" value="UniProtKB-KW"/>
</dbReference>
<evidence type="ECO:0000313" key="13">
    <source>
        <dbReference type="Proteomes" id="UP000004956"/>
    </source>
</evidence>
<dbReference type="GO" id="GO:0005524">
    <property type="term" value="F:ATP binding"/>
    <property type="evidence" value="ECO:0007669"/>
    <property type="project" value="UniProtKB-KW"/>
</dbReference>
<protein>
    <recommendedName>
        <fullName evidence="10">Type I restriction enzyme endonuclease subunit</fullName>
        <shortName evidence="10">R protein</shortName>
        <ecNumber evidence="10">3.1.21.3</ecNumber>
    </recommendedName>
</protein>
<evidence type="ECO:0000256" key="8">
    <source>
        <dbReference type="ARBA" id="ARBA00022840"/>
    </source>
</evidence>
<dbReference type="Pfam" id="PF04313">
    <property type="entry name" value="HSDR_N"/>
    <property type="match status" value="1"/>
</dbReference>
<dbReference type="InterPro" id="IPR055180">
    <property type="entry name" value="HsdR_RecA-like_helicase_dom_2"/>
</dbReference>
<comment type="function">
    <text evidence="10">Subunit R is required for both nuclease and ATPase activities, but not for modification.</text>
</comment>
<dbReference type="PROSITE" id="PS51192">
    <property type="entry name" value="HELICASE_ATP_BIND_1"/>
    <property type="match status" value="1"/>
</dbReference>
<evidence type="ECO:0000256" key="4">
    <source>
        <dbReference type="ARBA" id="ARBA00022741"/>
    </source>
</evidence>
<dbReference type="InterPro" id="IPR007409">
    <property type="entry name" value="Restrct_endonuc_type1_HsdR_N"/>
</dbReference>
<dbReference type="CDD" id="cd22332">
    <property type="entry name" value="HsdR_N"/>
    <property type="match status" value="1"/>
</dbReference>